<evidence type="ECO:0000256" key="3">
    <source>
        <dbReference type="ARBA" id="ARBA00023006"/>
    </source>
</evidence>
<dbReference type="OrthoDB" id="1667587at2759"/>
<sequence length="357" mass="39729">MNLFNVKSAKNGLLFVGFNQDANCFACGLENGFRIYNTDPLRQTQRQDFVDGGIGQVEMLFRCNYVALVGGGKSPKYSPAKVMIWDDAKKRIVIELEFSTEVKGVRLRRDRIIVVLETMIKVYTFTQNPQQLHVFETCTNTRGLCVVCPSGSKSFIAYPSRTVGQVCLVDLGATEKPVVEIQAHEASIMYLAMNMSGTRLATASEKGTLIRIFDTETSQLVNELRRGAHHATIYCINFNHDSTLLCVSSDHSTVHIFYIEESQKNRTRSTGAVAFLPKYFNSQWSSCKFHLPENTSSICAFGPNSEANKTVIALCSDGSYSRFLITPKGECIQDQCRQFLEVGEDGSNLIGATTKID</sequence>
<dbReference type="Proteomes" id="UP000663845">
    <property type="component" value="Unassembled WGS sequence"/>
</dbReference>
<dbReference type="EMBL" id="CAJNON010000189">
    <property type="protein sequence ID" value="CAF1083802.1"/>
    <property type="molecule type" value="Genomic_DNA"/>
</dbReference>
<keyword evidence="3" id="KW-0072">Autophagy</keyword>
<dbReference type="Proteomes" id="UP000663832">
    <property type="component" value="Unassembled WGS sequence"/>
</dbReference>
<evidence type="ECO:0000313" key="6">
    <source>
        <dbReference type="EMBL" id="CAF1020139.1"/>
    </source>
</evidence>
<dbReference type="EMBL" id="CAJNOM010000198">
    <property type="protein sequence ID" value="CAF1216005.1"/>
    <property type="molecule type" value="Genomic_DNA"/>
</dbReference>
<evidence type="ECO:0008006" key="15">
    <source>
        <dbReference type="Google" id="ProtNLM"/>
    </source>
</evidence>
<evidence type="ECO:0000256" key="1">
    <source>
        <dbReference type="ARBA" id="ARBA00022574"/>
    </source>
</evidence>
<dbReference type="Proteomes" id="UP000663891">
    <property type="component" value="Unassembled WGS sequence"/>
</dbReference>
<reference evidence="6" key="1">
    <citation type="submission" date="2021-02" db="EMBL/GenBank/DDBJ databases">
        <authorList>
            <person name="Nowell W R."/>
        </authorList>
    </citation>
    <scope>NUCLEOTIDE SEQUENCE</scope>
</reference>
<dbReference type="Proteomes" id="UP000663877">
    <property type="component" value="Unassembled WGS sequence"/>
</dbReference>
<evidence type="ECO:0000313" key="14">
    <source>
        <dbReference type="Proteomes" id="UP000663877"/>
    </source>
</evidence>
<evidence type="ECO:0000313" key="8">
    <source>
        <dbReference type="EMBL" id="CAF1151696.1"/>
    </source>
</evidence>
<dbReference type="EMBL" id="CAJNOG010000293">
    <property type="protein sequence ID" value="CAF1151696.1"/>
    <property type="molecule type" value="Genomic_DNA"/>
</dbReference>
<evidence type="ECO:0000313" key="13">
    <source>
        <dbReference type="Proteomes" id="UP000663832"/>
    </source>
</evidence>
<dbReference type="PANTHER" id="PTHR11227">
    <property type="entry name" value="WD-REPEAT PROTEIN INTERACTING WITH PHOSPHOINOSIDES WIPI -RELATED"/>
    <property type="match status" value="1"/>
</dbReference>
<dbReference type="InterPro" id="IPR001680">
    <property type="entry name" value="WD40_rpt"/>
</dbReference>
<dbReference type="GO" id="GO:0005737">
    <property type="term" value="C:cytoplasm"/>
    <property type="evidence" value="ECO:0007669"/>
    <property type="project" value="UniProtKB-ARBA"/>
</dbReference>
<dbReference type="SUPFAM" id="SSF50978">
    <property type="entry name" value="WD40 repeat-like"/>
    <property type="match status" value="1"/>
</dbReference>
<dbReference type="Proteomes" id="UP000663881">
    <property type="component" value="Unassembled WGS sequence"/>
</dbReference>
<evidence type="ECO:0000256" key="4">
    <source>
        <dbReference type="ARBA" id="ARBA00025740"/>
    </source>
</evidence>
<gene>
    <name evidence="6" type="ORF">BJG266_LOCUS16954</name>
    <name evidence="5" type="ORF">IZO911_LOCUS16445</name>
    <name evidence="8" type="ORF">JYZ213_LOCUS24140</name>
    <name evidence="12" type="ORF">KXQ929_LOCUS8858</name>
    <name evidence="11" type="ORF">OKA104_LOCUS9147</name>
    <name evidence="10" type="ORF">OXD698_LOCUS458</name>
    <name evidence="9" type="ORF">QVE165_LOCUS26631</name>
    <name evidence="7" type="ORF">VCS650_LOCUS19164</name>
</gene>
<dbReference type="Proteomes" id="UP000663844">
    <property type="component" value="Unassembled WGS sequence"/>
</dbReference>
<proteinExistence type="inferred from homology"/>
<keyword evidence="13" id="KW-1185">Reference proteome</keyword>
<evidence type="ECO:0000313" key="12">
    <source>
        <dbReference type="EMBL" id="CAF3669155.1"/>
    </source>
</evidence>
<dbReference type="SMART" id="SM00320">
    <property type="entry name" value="WD40"/>
    <property type="match status" value="2"/>
</dbReference>
<dbReference type="InterPro" id="IPR048720">
    <property type="entry name" value="PROPPIN"/>
</dbReference>
<evidence type="ECO:0000313" key="11">
    <source>
        <dbReference type="EMBL" id="CAF3650126.1"/>
    </source>
</evidence>
<evidence type="ECO:0000313" key="10">
    <source>
        <dbReference type="EMBL" id="CAF3486535.1"/>
    </source>
</evidence>
<comment type="caution">
    <text evidence="6">The sequence shown here is derived from an EMBL/GenBank/DDBJ whole genome shotgun (WGS) entry which is preliminary data.</text>
</comment>
<dbReference type="EMBL" id="CAJOAZ010000011">
    <property type="protein sequence ID" value="CAF3486535.1"/>
    <property type="molecule type" value="Genomic_DNA"/>
</dbReference>
<dbReference type="Proteomes" id="UP000663860">
    <property type="component" value="Unassembled WGS sequence"/>
</dbReference>
<keyword evidence="2" id="KW-0677">Repeat</keyword>
<dbReference type="GO" id="GO:0006914">
    <property type="term" value="P:autophagy"/>
    <property type="evidence" value="ECO:0007669"/>
    <property type="project" value="UniProtKB-KW"/>
</dbReference>
<dbReference type="InterPro" id="IPR015943">
    <property type="entry name" value="WD40/YVTN_repeat-like_dom_sf"/>
</dbReference>
<comment type="similarity">
    <text evidence="4">Belongs to the WD repeat PROPPIN family.</text>
</comment>
<dbReference type="EMBL" id="CAJNOE010000147">
    <property type="protein sequence ID" value="CAF0978603.1"/>
    <property type="molecule type" value="Genomic_DNA"/>
</dbReference>
<dbReference type="EMBL" id="CAJOAY010000383">
    <property type="protein sequence ID" value="CAF3650126.1"/>
    <property type="molecule type" value="Genomic_DNA"/>
</dbReference>
<dbReference type="InterPro" id="IPR036322">
    <property type="entry name" value="WD40_repeat_dom_sf"/>
</dbReference>
<evidence type="ECO:0000313" key="9">
    <source>
        <dbReference type="EMBL" id="CAF1216005.1"/>
    </source>
</evidence>
<dbReference type="Gene3D" id="2.130.10.10">
    <property type="entry name" value="YVTN repeat-like/Quinoprotein amine dehydrogenase"/>
    <property type="match status" value="1"/>
</dbReference>
<organism evidence="6 14">
    <name type="scientific">Adineta steineri</name>
    <dbReference type="NCBI Taxonomy" id="433720"/>
    <lineage>
        <taxon>Eukaryota</taxon>
        <taxon>Metazoa</taxon>
        <taxon>Spiralia</taxon>
        <taxon>Gnathifera</taxon>
        <taxon>Rotifera</taxon>
        <taxon>Eurotatoria</taxon>
        <taxon>Bdelloidea</taxon>
        <taxon>Adinetida</taxon>
        <taxon>Adinetidae</taxon>
        <taxon>Adineta</taxon>
    </lineage>
</organism>
<keyword evidence="1" id="KW-0853">WD repeat</keyword>
<evidence type="ECO:0000313" key="7">
    <source>
        <dbReference type="EMBL" id="CAF1083802.1"/>
    </source>
</evidence>
<protein>
    <recommendedName>
        <fullName evidence="15">WD repeat domain phosphoinositide-interacting protein 3</fullName>
    </recommendedName>
</protein>
<dbReference type="EMBL" id="CAJNOI010000080">
    <property type="protein sequence ID" value="CAF1020139.1"/>
    <property type="molecule type" value="Genomic_DNA"/>
</dbReference>
<name>A0A814IA45_9BILA</name>
<evidence type="ECO:0000313" key="5">
    <source>
        <dbReference type="EMBL" id="CAF0978603.1"/>
    </source>
</evidence>
<accession>A0A814IA45</accession>
<evidence type="ECO:0000256" key="2">
    <source>
        <dbReference type="ARBA" id="ARBA00022737"/>
    </source>
</evidence>
<dbReference type="AlphaFoldDB" id="A0A814IA45"/>
<dbReference type="EMBL" id="CAJOBB010000392">
    <property type="protein sequence ID" value="CAF3669155.1"/>
    <property type="molecule type" value="Genomic_DNA"/>
</dbReference>
<dbReference type="Proteomes" id="UP000663868">
    <property type="component" value="Unassembled WGS sequence"/>
</dbReference>
<dbReference type="Pfam" id="PF21032">
    <property type="entry name" value="PROPPIN"/>
    <property type="match status" value="1"/>
</dbReference>